<feature type="transmembrane region" description="Helical" evidence="6">
    <location>
        <begin position="310"/>
        <end position="329"/>
    </location>
</feature>
<feature type="transmembrane region" description="Helical" evidence="6">
    <location>
        <begin position="335"/>
        <end position="354"/>
    </location>
</feature>
<name>A0ABX0PHN1_9BURK</name>
<evidence type="ECO:0000256" key="6">
    <source>
        <dbReference type="SAM" id="Phobius"/>
    </source>
</evidence>
<feature type="transmembrane region" description="Helical" evidence="6">
    <location>
        <begin position="157"/>
        <end position="183"/>
    </location>
</feature>
<evidence type="ECO:0000259" key="7">
    <source>
        <dbReference type="PROSITE" id="PS50850"/>
    </source>
</evidence>
<keyword evidence="5 6" id="KW-0472">Membrane</keyword>
<dbReference type="InterPro" id="IPR044770">
    <property type="entry name" value="MFS_spinster-like"/>
</dbReference>
<feature type="transmembrane region" description="Helical" evidence="6">
    <location>
        <begin position="68"/>
        <end position="87"/>
    </location>
</feature>
<protein>
    <submittedName>
        <fullName evidence="8">MFS transporter</fullName>
    </submittedName>
</protein>
<dbReference type="PROSITE" id="PS50850">
    <property type="entry name" value="MFS"/>
    <property type="match status" value="1"/>
</dbReference>
<dbReference type="Pfam" id="PF07690">
    <property type="entry name" value="MFS_1"/>
    <property type="match status" value="1"/>
</dbReference>
<keyword evidence="2" id="KW-0813">Transport</keyword>
<dbReference type="PANTHER" id="PTHR23505:SF79">
    <property type="entry name" value="PROTEIN SPINSTER"/>
    <property type="match status" value="1"/>
</dbReference>
<feature type="transmembrane region" description="Helical" evidence="6">
    <location>
        <begin position="273"/>
        <end position="298"/>
    </location>
</feature>
<feature type="transmembrane region" description="Helical" evidence="6">
    <location>
        <begin position="28"/>
        <end position="45"/>
    </location>
</feature>
<feature type="transmembrane region" description="Helical" evidence="6">
    <location>
        <begin position="99"/>
        <end position="118"/>
    </location>
</feature>
<dbReference type="SUPFAM" id="SSF103473">
    <property type="entry name" value="MFS general substrate transporter"/>
    <property type="match status" value="1"/>
</dbReference>
<feature type="transmembrane region" description="Helical" evidence="6">
    <location>
        <begin position="124"/>
        <end position="145"/>
    </location>
</feature>
<evidence type="ECO:0000313" key="9">
    <source>
        <dbReference type="Proteomes" id="UP000716322"/>
    </source>
</evidence>
<sequence length="435" mass="45016">MMTRNANRAVPLPLVPDKQTDTRGWSKATILVLAALTVISFFNYTDRVAVAVLIEPIKKTLQFSDTQAGLITGLAFALFYAVLGVPIGRLADSSNKVKLLIICFLLWSTATALSGMATSFLGLFMARLLVGVGEAGCLPASFAIISERFTPRQRPLVISIFHAGGRLGTALGMAGAGIAGQVYGWRTTLMAVGIIGIPVALLVAVALRGEGARQKQQAAKAPGVKLAKVLEVPGVGYLVTAISLSSFATYGITQWLPAFLVRNHGATLGAAGVWSGATTGVGGILGTLAGGMGAAYLIRRNRNWDLWLPAAVYGLAAPLFLISLFSPTLVAASGFYFAATLLATSGGGVVLAAFQRFTVPAHRATANGFMLMVSAVAGVGLGPLAVGVASDQLKGVLGAESLRWALAVCAVTFLAASCFYLRAAHRATGDMAASD</sequence>
<dbReference type="InterPro" id="IPR011701">
    <property type="entry name" value="MFS"/>
</dbReference>
<evidence type="ECO:0000256" key="5">
    <source>
        <dbReference type="ARBA" id="ARBA00023136"/>
    </source>
</evidence>
<feature type="transmembrane region" description="Helical" evidence="6">
    <location>
        <begin position="235"/>
        <end position="253"/>
    </location>
</feature>
<dbReference type="InterPro" id="IPR020846">
    <property type="entry name" value="MFS_dom"/>
</dbReference>
<feature type="domain" description="Major facilitator superfamily (MFS) profile" evidence="7">
    <location>
        <begin position="32"/>
        <end position="428"/>
    </location>
</feature>
<comment type="caution">
    <text evidence="8">The sequence shown here is derived from an EMBL/GenBank/DDBJ whole genome shotgun (WGS) entry which is preliminary data.</text>
</comment>
<keyword evidence="4 6" id="KW-1133">Transmembrane helix</keyword>
<feature type="transmembrane region" description="Helical" evidence="6">
    <location>
        <begin position="401"/>
        <end position="421"/>
    </location>
</feature>
<evidence type="ECO:0000256" key="4">
    <source>
        <dbReference type="ARBA" id="ARBA00022989"/>
    </source>
</evidence>
<evidence type="ECO:0000256" key="1">
    <source>
        <dbReference type="ARBA" id="ARBA00004141"/>
    </source>
</evidence>
<gene>
    <name evidence="8" type="ORF">HAV22_25390</name>
</gene>
<feature type="transmembrane region" description="Helical" evidence="6">
    <location>
        <begin position="366"/>
        <end position="389"/>
    </location>
</feature>
<comment type="subcellular location">
    <subcellularLocation>
        <location evidence="1">Membrane</location>
        <topology evidence="1">Multi-pass membrane protein</topology>
    </subcellularLocation>
</comment>
<dbReference type="InterPro" id="IPR036259">
    <property type="entry name" value="MFS_trans_sf"/>
</dbReference>
<dbReference type="RefSeq" id="WP_166863083.1">
    <property type="nucleotide sequence ID" value="NZ_JAAQOM010000018.1"/>
</dbReference>
<accession>A0ABX0PHN1</accession>
<evidence type="ECO:0000313" key="8">
    <source>
        <dbReference type="EMBL" id="NIA56963.1"/>
    </source>
</evidence>
<keyword evidence="3 6" id="KW-0812">Transmembrane</keyword>
<organism evidence="8 9">
    <name type="scientific">Telluria antibiotica</name>
    <dbReference type="NCBI Taxonomy" id="2717319"/>
    <lineage>
        <taxon>Bacteria</taxon>
        <taxon>Pseudomonadati</taxon>
        <taxon>Pseudomonadota</taxon>
        <taxon>Betaproteobacteria</taxon>
        <taxon>Burkholderiales</taxon>
        <taxon>Oxalobacteraceae</taxon>
        <taxon>Telluria group</taxon>
        <taxon>Telluria</taxon>
    </lineage>
</organism>
<keyword evidence="9" id="KW-1185">Reference proteome</keyword>
<dbReference type="CDD" id="cd17328">
    <property type="entry name" value="MFS_spinster_like"/>
    <property type="match status" value="1"/>
</dbReference>
<dbReference type="EMBL" id="JAAQOM010000018">
    <property type="protein sequence ID" value="NIA56963.1"/>
    <property type="molecule type" value="Genomic_DNA"/>
</dbReference>
<reference evidence="8 9" key="1">
    <citation type="submission" date="2020-03" db="EMBL/GenBank/DDBJ databases">
        <title>Genome sequence of strain Massilia sp. TW-1.</title>
        <authorList>
            <person name="Chaudhary D.K."/>
        </authorList>
    </citation>
    <scope>NUCLEOTIDE SEQUENCE [LARGE SCALE GENOMIC DNA]</scope>
    <source>
        <strain evidence="8 9">TW-1</strain>
    </source>
</reference>
<evidence type="ECO:0000256" key="2">
    <source>
        <dbReference type="ARBA" id="ARBA00022448"/>
    </source>
</evidence>
<feature type="transmembrane region" description="Helical" evidence="6">
    <location>
        <begin position="189"/>
        <end position="207"/>
    </location>
</feature>
<dbReference type="Gene3D" id="1.20.1250.20">
    <property type="entry name" value="MFS general substrate transporter like domains"/>
    <property type="match status" value="2"/>
</dbReference>
<dbReference type="Proteomes" id="UP000716322">
    <property type="component" value="Unassembled WGS sequence"/>
</dbReference>
<proteinExistence type="predicted"/>
<dbReference type="PANTHER" id="PTHR23505">
    <property type="entry name" value="SPINSTER"/>
    <property type="match status" value="1"/>
</dbReference>
<evidence type="ECO:0000256" key="3">
    <source>
        <dbReference type="ARBA" id="ARBA00022692"/>
    </source>
</evidence>